<keyword evidence="3" id="KW-0547">Nucleotide-binding</keyword>
<evidence type="ECO:0000256" key="1">
    <source>
        <dbReference type="ARBA" id="ARBA00004651"/>
    </source>
</evidence>
<dbReference type="InterPro" id="IPR003593">
    <property type="entry name" value="AAA+_ATPase"/>
</dbReference>
<dbReference type="SUPFAM" id="SSF90123">
    <property type="entry name" value="ABC transporter transmembrane region"/>
    <property type="match status" value="1"/>
</dbReference>
<feature type="transmembrane region" description="Helical" evidence="7">
    <location>
        <begin position="79"/>
        <end position="102"/>
    </location>
</feature>
<accession>A0ABW0LNR1</accession>
<feature type="transmembrane region" description="Helical" evidence="7">
    <location>
        <begin position="40"/>
        <end position="59"/>
    </location>
</feature>
<dbReference type="EMBL" id="JBHSMH010000004">
    <property type="protein sequence ID" value="MFC5467388.1"/>
    <property type="molecule type" value="Genomic_DNA"/>
</dbReference>
<keyword evidence="2 7" id="KW-0812">Transmembrane</keyword>
<keyword evidence="11" id="KW-1185">Reference proteome</keyword>
<comment type="caution">
    <text evidence="10">The sequence shown here is derived from an EMBL/GenBank/DDBJ whole genome shotgun (WGS) entry which is preliminary data.</text>
</comment>
<dbReference type="InterPro" id="IPR036640">
    <property type="entry name" value="ABC1_TM_sf"/>
</dbReference>
<comment type="subcellular location">
    <subcellularLocation>
        <location evidence="1">Cell membrane</location>
        <topology evidence="1">Multi-pass membrane protein</topology>
    </subcellularLocation>
</comment>
<sequence length="599" mass="66528">MKLADDHQDMPVIQRRKSVWELLKDPVFLQFLAIIKTYKWYYAGVIGAQIALTGVALLFAETSRRLFDQVPNIPDRNLLIILSAFSVTTVLQLAFTFLYNWLNSALNESVVFEMRRKILNHLQRLPLSFHESHHSSNSFNIMYSELEIAKNFIVFDVQRLIALPVSFLFVGIYLMSVHPILGAIAISIGPLQLLSNLVHKSKFKQAAEMQSRATRGVFFTIGETLHGVREIKSNQMEPIIDERMADIQTKGVAYNVLLTKLSTIRGIAKEIPGRVGYIAGVGVGAYMMASGSIGPGGLVAFITLLDKVAEPFNVLVDTINNLQRSISGARRLFDVMDMEEENVKDGIALPDGSPSIRYEGVAFRYAEESNAIRGISFEVPAGTSIALVGPSGSGKSTVVKLLHRFYEPQEGTIRLDGIPLKEYSIASLRERMALVSQDIYIFDGTVAENIAAGRPEAAYEDIERAAKLAQAYDFIAALPKGFDSAIGERGIKLSHGQKQRLSIARAILRNASILVMDEPTSALDVDTESSFQKDLGQWASSCTKIIIAHRLSTIRDADYILFIDKGEIIESGTMNQLIEKNGRFRRYWEKQGAFPAATR</sequence>
<evidence type="ECO:0000313" key="10">
    <source>
        <dbReference type="EMBL" id="MFC5467388.1"/>
    </source>
</evidence>
<keyword evidence="6 7" id="KW-0472">Membrane</keyword>
<dbReference type="Pfam" id="PF00664">
    <property type="entry name" value="ABC_membrane"/>
    <property type="match status" value="1"/>
</dbReference>
<dbReference type="InterPro" id="IPR027417">
    <property type="entry name" value="P-loop_NTPase"/>
</dbReference>
<dbReference type="RefSeq" id="WP_209747309.1">
    <property type="nucleotide sequence ID" value="NZ_JBHSMH010000004.1"/>
</dbReference>
<evidence type="ECO:0000256" key="2">
    <source>
        <dbReference type="ARBA" id="ARBA00022692"/>
    </source>
</evidence>
<dbReference type="SUPFAM" id="SSF52540">
    <property type="entry name" value="P-loop containing nucleoside triphosphate hydrolases"/>
    <property type="match status" value="1"/>
</dbReference>
<evidence type="ECO:0000256" key="5">
    <source>
        <dbReference type="ARBA" id="ARBA00022989"/>
    </source>
</evidence>
<dbReference type="PROSITE" id="PS50893">
    <property type="entry name" value="ABC_TRANSPORTER_2"/>
    <property type="match status" value="1"/>
</dbReference>
<dbReference type="PROSITE" id="PS00211">
    <property type="entry name" value="ABC_TRANSPORTER_1"/>
    <property type="match status" value="1"/>
</dbReference>
<feature type="domain" description="ABC transporter" evidence="8">
    <location>
        <begin position="356"/>
        <end position="590"/>
    </location>
</feature>
<feature type="transmembrane region" description="Helical" evidence="7">
    <location>
        <begin position="161"/>
        <end position="194"/>
    </location>
</feature>
<dbReference type="InterPro" id="IPR003439">
    <property type="entry name" value="ABC_transporter-like_ATP-bd"/>
</dbReference>
<dbReference type="PROSITE" id="PS50929">
    <property type="entry name" value="ABC_TM1F"/>
    <property type="match status" value="1"/>
</dbReference>
<dbReference type="Gene3D" id="1.20.1560.10">
    <property type="entry name" value="ABC transporter type 1, transmembrane domain"/>
    <property type="match status" value="1"/>
</dbReference>
<dbReference type="CDD" id="cd07346">
    <property type="entry name" value="ABC_6TM_exporters"/>
    <property type="match status" value="1"/>
</dbReference>
<dbReference type="GO" id="GO:0005524">
    <property type="term" value="F:ATP binding"/>
    <property type="evidence" value="ECO:0007669"/>
    <property type="project" value="UniProtKB-KW"/>
</dbReference>
<dbReference type="PANTHER" id="PTHR24221:SF654">
    <property type="entry name" value="ATP-BINDING CASSETTE SUB-FAMILY B MEMBER 6"/>
    <property type="match status" value="1"/>
</dbReference>
<gene>
    <name evidence="10" type="ORF">ACFPPD_01575</name>
</gene>
<evidence type="ECO:0000256" key="3">
    <source>
        <dbReference type="ARBA" id="ARBA00022741"/>
    </source>
</evidence>
<name>A0ABW0LNR1_9BACL</name>
<dbReference type="InterPro" id="IPR039421">
    <property type="entry name" value="Type_1_exporter"/>
</dbReference>
<dbReference type="Gene3D" id="3.40.50.300">
    <property type="entry name" value="P-loop containing nucleotide triphosphate hydrolases"/>
    <property type="match status" value="1"/>
</dbReference>
<evidence type="ECO:0000259" key="8">
    <source>
        <dbReference type="PROSITE" id="PS50893"/>
    </source>
</evidence>
<evidence type="ECO:0000259" key="9">
    <source>
        <dbReference type="PROSITE" id="PS50929"/>
    </source>
</evidence>
<protein>
    <submittedName>
        <fullName evidence="10">ABC transporter ATP-binding protein</fullName>
    </submittedName>
</protein>
<dbReference type="SMART" id="SM00382">
    <property type="entry name" value="AAA"/>
    <property type="match status" value="1"/>
</dbReference>
<proteinExistence type="predicted"/>
<evidence type="ECO:0000313" key="11">
    <source>
        <dbReference type="Proteomes" id="UP001596105"/>
    </source>
</evidence>
<dbReference type="Proteomes" id="UP001596105">
    <property type="component" value="Unassembled WGS sequence"/>
</dbReference>
<dbReference type="Pfam" id="PF00005">
    <property type="entry name" value="ABC_tran"/>
    <property type="match status" value="1"/>
</dbReference>
<dbReference type="InterPro" id="IPR011527">
    <property type="entry name" value="ABC1_TM_dom"/>
</dbReference>
<organism evidence="10 11">
    <name type="scientific">Cohnella suwonensis</name>
    <dbReference type="NCBI Taxonomy" id="696072"/>
    <lineage>
        <taxon>Bacteria</taxon>
        <taxon>Bacillati</taxon>
        <taxon>Bacillota</taxon>
        <taxon>Bacilli</taxon>
        <taxon>Bacillales</taxon>
        <taxon>Paenibacillaceae</taxon>
        <taxon>Cohnella</taxon>
    </lineage>
</organism>
<keyword evidence="5 7" id="KW-1133">Transmembrane helix</keyword>
<dbReference type="InterPro" id="IPR017871">
    <property type="entry name" value="ABC_transporter-like_CS"/>
</dbReference>
<evidence type="ECO:0000256" key="7">
    <source>
        <dbReference type="SAM" id="Phobius"/>
    </source>
</evidence>
<keyword evidence="4 10" id="KW-0067">ATP-binding</keyword>
<dbReference type="PANTHER" id="PTHR24221">
    <property type="entry name" value="ATP-BINDING CASSETTE SUB-FAMILY B"/>
    <property type="match status" value="1"/>
</dbReference>
<reference evidence="11" key="1">
    <citation type="journal article" date="2019" name="Int. J. Syst. Evol. Microbiol.">
        <title>The Global Catalogue of Microorganisms (GCM) 10K type strain sequencing project: providing services to taxonomists for standard genome sequencing and annotation.</title>
        <authorList>
            <consortium name="The Broad Institute Genomics Platform"/>
            <consortium name="The Broad Institute Genome Sequencing Center for Infectious Disease"/>
            <person name="Wu L."/>
            <person name="Ma J."/>
        </authorList>
    </citation>
    <scope>NUCLEOTIDE SEQUENCE [LARGE SCALE GENOMIC DNA]</scope>
    <source>
        <strain evidence="11">CCUG 57113</strain>
    </source>
</reference>
<evidence type="ECO:0000256" key="6">
    <source>
        <dbReference type="ARBA" id="ARBA00023136"/>
    </source>
</evidence>
<evidence type="ECO:0000256" key="4">
    <source>
        <dbReference type="ARBA" id="ARBA00022840"/>
    </source>
</evidence>
<feature type="domain" description="ABC transmembrane type-1" evidence="9">
    <location>
        <begin position="43"/>
        <end position="324"/>
    </location>
</feature>